<comment type="caution">
    <text evidence="4">The sequence shown here is derived from an EMBL/GenBank/DDBJ whole genome shotgun (WGS) entry which is preliminary data.</text>
</comment>
<dbReference type="SUPFAM" id="SSF89963">
    <property type="entry name" value="YajQ-like"/>
    <property type="match status" value="2"/>
</dbReference>
<evidence type="ECO:0000256" key="2">
    <source>
        <dbReference type="ARBA" id="ARBA00093450"/>
    </source>
</evidence>
<dbReference type="GO" id="GO:0000166">
    <property type="term" value="F:nucleotide binding"/>
    <property type="evidence" value="ECO:0007669"/>
    <property type="project" value="UniProtKB-UniRule"/>
</dbReference>
<dbReference type="GO" id="GO:0005829">
    <property type="term" value="C:cytosol"/>
    <property type="evidence" value="ECO:0007669"/>
    <property type="project" value="TreeGrafter"/>
</dbReference>
<dbReference type="InterPro" id="IPR007551">
    <property type="entry name" value="YajQ/Smlt4090-like"/>
</dbReference>
<accession>A0A7C4R508</accession>
<gene>
    <name evidence="4" type="ORF">ENT43_02335</name>
</gene>
<sequence length="163" mass="18773">MADSSFDIVSQFDRQELVNALDQTKRELGYRYDFNNSPYEINLEKEDLVLQAEDDYKMKAIIDIIITKLIARKIDTRVLDFSGENERAAGNTVRKKIKIIAGLDKEKSKEITKYINSSFKKVKVSIQGEEIRVSSPSRDTLQEIISSLKSKDFGIPLQFVNYR</sequence>
<reference evidence="4" key="1">
    <citation type="journal article" date="2020" name="mSystems">
        <title>Genome- and Community-Level Interaction Insights into Carbon Utilization and Element Cycling Functions of Hydrothermarchaeota in Hydrothermal Sediment.</title>
        <authorList>
            <person name="Zhou Z."/>
            <person name="Liu Y."/>
            <person name="Xu W."/>
            <person name="Pan J."/>
            <person name="Luo Z.H."/>
            <person name="Li M."/>
        </authorList>
    </citation>
    <scope>NUCLEOTIDE SEQUENCE [LARGE SCALE GENOMIC DNA]</scope>
    <source>
        <strain evidence="4">SpSt-579</strain>
    </source>
</reference>
<comment type="similarity">
    <text evidence="2 3">Belongs to the YajQ family.</text>
</comment>
<keyword evidence="1 3" id="KW-0547">Nucleotide-binding</keyword>
<dbReference type="InterPro" id="IPR036183">
    <property type="entry name" value="YajQ-like_sf"/>
</dbReference>
<dbReference type="InterPro" id="IPR035570">
    <property type="entry name" value="UPF0234_N"/>
</dbReference>
<name>A0A7C4R508_UNCC3</name>
<evidence type="ECO:0000313" key="4">
    <source>
        <dbReference type="EMBL" id="HGT71078.1"/>
    </source>
</evidence>
<dbReference type="Pfam" id="PF04461">
    <property type="entry name" value="YajQ"/>
    <property type="match status" value="1"/>
</dbReference>
<evidence type="ECO:0000256" key="3">
    <source>
        <dbReference type="HAMAP-Rule" id="MF_00632"/>
    </source>
</evidence>
<dbReference type="Gene3D" id="3.30.70.860">
    <property type="match status" value="1"/>
</dbReference>
<dbReference type="AlphaFoldDB" id="A0A7C4R508"/>
<evidence type="ECO:0000256" key="1">
    <source>
        <dbReference type="ARBA" id="ARBA00022741"/>
    </source>
</evidence>
<dbReference type="PANTHER" id="PTHR30476">
    <property type="entry name" value="UPF0234 PROTEIN YAJQ"/>
    <property type="match status" value="1"/>
</dbReference>
<dbReference type="HAMAP" id="MF_00632">
    <property type="entry name" value="UPF0234"/>
    <property type="match status" value="1"/>
</dbReference>
<dbReference type="CDD" id="cd11740">
    <property type="entry name" value="YajQ_like"/>
    <property type="match status" value="1"/>
</dbReference>
<protein>
    <recommendedName>
        <fullName evidence="3">Nucleotide-binding protein ENT43_02335</fullName>
    </recommendedName>
</protein>
<organism evidence="4">
    <name type="scientific">candidate division CPR3 bacterium</name>
    <dbReference type="NCBI Taxonomy" id="2268181"/>
    <lineage>
        <taxon>Bacteria</taxon>
        <taxon>Bacteria division CPR3</taxon>
    </lineage>
</organism>
<dbReference type="NCBIfam" id="NF003819">
    <property type="entry name" value="PRK05412.1"/>
    <property type="match status" value="1"/>
</dbReference>
<dbReference type="EMBL" id="DSYQ01000009">
    <property type="protein sequence ID" value="HGT71078.1"/>
    <property type="molecule type" value="Genomic_DNA"/>
</dbReference>
<proteinExistence type="inferred from homology"/>
<dbReference type="Gene3D" id="3.30.70.990">
    <property type="entry name" value="YajQ-like, domain 2"/>
    <property type="match status" value="1"/>
</dbReference>
<dbReference type="InterPro" id="IPR035571">
    <property type="entry name" value="UPF0234-like_C"/>
</dbReference>
<dbReference type="PANTHER" id="PTHR30476:SF0">
    <property type="entry name" value="UPF0234 PROTEIN YAJQ"/>
    <property type="match status" value="1"/>
</dbReference>
<comment type="function">
    <text evidence="3">Nucleotide-binding protein.</text>
</comment>